<accession>A0A0A8ZID7</accession>
<dbReference type="EMBL" id="GBRH01263303">
    <property type="protein sequence ID" value="JAD34592.1"/>
    <property type="molecule type" value="Transcribed_RNA"/>
</dbReference>
<dbReference type="AlphaFoldDB" id="A0A0A8ZID7"/>
<reference evidence="1" key="2">
    <citation type="journal article" date="2015" name="Data Brief">
        <title>Shoot transcriptome of the giant reed, Arundo donax.</title>
        <authorList>
            <person name="Barrero R.A."/>
            <person name="Guerrero F.D."/>
            <person name="Moolhuijzen P."/>
            <person name="Goolsby J.A."/>
            <person name="Tidwell J."/>
            <person name="Bellgard S.E."/>
            <person name="Bellgard M.I."/>
        </authorList>
    </citation>
    <scope>NUCLEOTIDE SEQUENCE</scope>
    <source>
        <tissue evidence="1">Shoot tissue taken approximately 20 cm above the soil surface</tissue>
    </source>
</reference>
<proteinExistence type="predicted"/>
<evidence type="ECO:0000313" key="1">
    <source>
        <dbReference type="EMBL" id="JAD34592.1"/>
    </source>
</evidence>
<name>A0A0A8ZID7_ARUDO</name>
<reference evidence="1" key="1">
    <citation type="submission" date="2014-09" db="EMBL/GenBank/DDBJ databases">
        <authorList>
            <person name="Magalhaes I.L.F."/>
            <person name="Oliveira U."/>
            <person name="Santos F.R."/>
            <person name="Vidigal T.H.D.A."/>
            <person name="Brescovit A.D."/>
            <person name="Santos A.J."/>
        </authorList>
    </citation>
    <scope>NUCLEOTIDE SEQUENCE</scope>
    <source>
        <tissue evidence="1">Shoot tissue taken approximately 20 cm above the soil surface</tissue>
    </source>
</reference>
<sequence>MKIIFRALGLEEVRQNMAATSSSIEALRMIWELPQEKQVHLVVMMWLWWERRNKIRGGERVESVEFLIHRIQTSTAEYLKLFVSKKETQIAKEVRWIPPHGDYLKINVDGAYTQGNDCGG</sequence>
<evidence type="ECO:0008006" key="2">
    <source>
        <dbReference type="Google" id="ProtNLM"/>
    </source>
</evidence>
<organism evidence="1">
    <name type="scientific">Arundo donax</name>
    <name type="common">Giant reed</name>
    <name type="synonym">Donax arundinaceus</name>
    <dbReference type="NCBI Taxonomy" id="35708"/>
    <lineage>
        <taxon>Eukaryota</taxon>
        <taxon>Viridiplantae</taxon>
        <taxon>Streptophyta</taxon>
        <taxon>Embryophyta</taxon>
        <taxon>Tracheophyta</taxon>
        <taxon>Spermatophyta</taxon>
        <taxon>Magnoliopsida</taxon>
        <taxon>Liliopsida</taxon>
        <taxon>Poales</taxon>
        <taxon>Poaceae</taxon>
        <taxon>PACMAD clade</taxon>
        <taxon>Arundinoideae</taxon>
        <taxon>Arundineae</taxon>
        <taxon>Arundo</taxon>
    </lineage>
</organism>
<protein>
    <recommendedName>
        <fullName evidence="2">RNase H type-1 domain-containing protein</fullName>
    </recommendedName>
</protein>